<accession>A0A175REZ9</accession>
<sequence length="264" mass="30944">MEWLLAIGSAVVGFLVGRTMSKGGEAQMRAAFEKTERDRIEAEVRYLYEIRRGLAQALLAEDSQALLDAHATVADFQRLVRDGPKERIEAERTALALKYPRFEEFDLFGLRHFVPTDPQQYERREIVERYVDVGKFGTILEGDRYMAAAWKEEHLARDRQVLERAIERAFDHNTISATKEAMRRYYAWRRPDDALDAVYEDRDYRVERLFRQYTPENEYGVTQKANGIQTIYSVYVWDDGSGKVSHNYRLSDERFGDGRQMFEQ</sequence>
<reference evidence="1 2" key="1">
    <citation type="journal article" date="2016" name="Front. Microbiol.">
        <title>Genomic Resource of Rice Seed Associated Bacteria.</title>
        <authorList>
            <person name="Midha S."/>
            <person name="Bansal K."/>
            <person name="Sharma S."/>
            <person name="Kumar N."/>
            <person name="Patil P.P."/>
            <person name="Chaudhry V."/>
            <person name="Patil P.B."/>
        </authorList>
    </citation>
    <scope>NUCLEOTIDE SEQUENCE [LARGE SCALE GENOMIC DNA]</scope>
    <source>
        <strain evidence="1 2">NS226</strain>
    </source>
</reference>
<evidence type="ECO:0000313" key="1">
    <source>
        <dbReference type="EMBL" id="KTQ98207.1"/>
    </source>
</evidence>
<protein>
    <submittedName>
        <fullName evidence="1">Uncharacterized protein</fullName>
    </submittedName>
</protein>
<evidence type="ECO:0000313" key="2">
    <source>
        <dbReference type="Proteomes" id="UP000078272"/>
    </source>
</evidence>
<dbReference type="AlphaFoldDB" id="A0A175REZ9"/>
<organism evidence="1 2">
    <name type="scientific">Aureimonas ureilytica</name>
    <dbReference type="NCBI Taxonomy" id="401562"/>
    <lineage>
        <taxon>Bacteria</taxon>
        <taxon>Pseudomonadati</taxon>
        <taxon>Pseudomonadota</taxon>
        <taxon>Alphaproteobacteria</taxon>
        <taxon>Hyphomicrobiales</taxon>
        <taxon>Aurantimonadaceae</taxon>
        <taxon>Aureimonas</taxon>
    </lineage>
</organism>
<dbReference type="EMBL" id="LDPZ01000004">
    <property type="protein sequence ID" value="KTQ98207.1"/>
    <property type="molecule type" value="Genomic_DNA"/>
</dbReference>
<gene>
    <name evidence="1" type="ORF">NS226_01250</name>
</gene>
<comment type="caution">
    <text evidence="1">The sequence shown here is derived from an EMBL/GenBank/DDBJ whole genome shotgun (WGS) entry which is preliminary data.</text>
</comment>
<dbReference type="Proteomes" id="UP000078272">
    <property type="component" value="Unassembled WGS sequence"/>
</dbReference>
<proteinExistence type="predicted"/>
<dbReference type="RefSeq" id="WP_058633432.1">
    <property type="nucleotide sequence ID" value="NZ_LDPZ01000004.1"/>
</dbReference>
<dbReference type="PATRIC" id="fig|401562.3.peg.3126"/>
<name>A0A175REZ9_9HYPH</name>
<dbReference type="OrthoDB" id="8238583at2"/>